<keyword evidence="7" id="KW-0437">Light-harvesting polypeptide</keyword>
<reference evidence="11 12" key="1">
    <citation type="journal article" date="2015" name="Plant Cell">
        <title>Oil accumulation by the oleaginous diatom Fistulifera solaris as revealed by the genome and transcriptome.</title>
        <authorList>
            <person name="Tanaka T."/>
            <person name="Maeda Y."/>
            <person name="Veluchamy A."/>
            <person name="Tanaka M."/>
            <person name="Abida H."/>
            <person name="Marechal E."/>
            <person name="Bowler C."/>
            <person name="Muto M."/>
            <person name="Sunaga Y."/>
            <person name="Tanaka M."/>
            <person name="Yoshino T."/>
            <person name="Taniguchi T."/>
            <person name="Fukuda Y."/>
            <person name="Nemoto M."/>
            <person name="Matsumoto M."/>
            <person name="Wong P.S."/>
            <person name="Aburatani S."/>
            <person name="Fujibuchi W."/>
        </authorList>
    </citation>
    <scope>NUCLEOTIDE SEQUENCE [LARGE SCALE GENOMIC DNA]</scope>
    <source>
        <strain evidence="11 12">JPCC DA0580</strain>
    </source>
</reference>
<proteinExistence type="inferred from homology"/>
<keyword evidence="12" id="KW-1185">Reference proteome</keyword>
<feature type="binding site" evidence="9">
    <location>
        <position position="198"/>
    </location>
    <ligand>
        <name>chlorophyll a</name>
        <dbReference type="ChEBI" id="CHEBI:58416"/>
        <label>1</label>
    </ligand>
</feature>
<dbReference type="GO" id="GO:0016168">
    <property type="term" value="F:chlorophyll binding"/>
    <property type="evidence" value="ECO:0007669"/>
    <property type="project" value="UniProtKB-KW"/>
</dbReference>
<feature type="binding site" evidence="9">
    <location>
        <position position="79"/>
    </location>
    <ligand>
        <name>chlorophyll a</name>
        <dbReference type="ChEBI" id="CHEBI:58416"/>
        <label>1</label>
    </ligand>
</feature>
<keyword evidence="9" id="KW-0148">Chlorophyll</keyword>
<organism evidence="11 12">
    <name type="scientific">Fistulifera solaris</name>
    <name type="common">Oleaginous diatom</name>
    <dbReference type="NCBI Taxonomy" id="1519565"/>
    <lineage>
        <taxon>Eukaryota</taxon>
        <taxon>Sar</taxon>
        <taxon>Stramenopiles</taxon>
        <taxon>Ochrophyta</taxon>
        <taxon>Bacillariophyta</taxon>
        <taxon>Bacillariophyceae</taxon>
        <taxon>Bacillariophycidae</taxon>
        <taxon>Naviculales</taxon>
        <taxon>Naviculaceae</taxon>
        <taxon>Fistulifera</taxon>
    </lineage>
</organism>
<feature type="binding site" evidence="9">
    <location>
        <position position="82"/>
    </location>
    <ligand>
        <name>chlorophyll a</name>
        <dbReference type="ChEBI" id="CHEBI:58416"/>
        <label>1</label>
    </ligand>
</feature>
<evidence type="ECO:0000256" key="10">
    <source>
        <dbReference type="SAM" id="SignalP"/>
    </source>
</evidence>
<feature type="binding site" evidence="9">
    <location>
        <position position="194"/>
    </location>
    <ligand>
        <name>chlorophyll a</name>
        <dbReference type="ChEBI" id="CHEBI:58416"/>
        <label>1</label>
    </ligand>
</feature>
<evidence type="ECO:0000313" key="11">
    <source>
        <dbReference type="EMBL" id="GAX18433.1"/>
    </source>
</evidence>
<dbReference type="EMBL" id="BDSP01000130">
    <property type="protein sequence ID" value="GAX18433.1"/>
    <property type="molecule type" value="Genomic_DNA"/>
</dbReference>
<accession>A0A1Z5JWM0</accession>
<dbReference type="InParanoid" id="A0A1Z5JWM0"/>
<feature type="binding site" evidence="9">
    <location>
        <position position="200"/>
    </location>
    <ligand>
        <name>chlorophyll a</name>
        <dbReference type="ChEBI" id="CHEBI:58416"/>
        <label>1</label>
    </ligand>
</feature>
<dbReference type="GO" id="GO:0016020">
    <property type="term" value="C:membrane"/>
    <property type="evidence" value="ECO:0007669"/>
    <property type="project" value="InterPro"/>
</dbReference>
<evidence type="ECO:0000256" key="2">
    <source>
        <dbReference type="ARBA" id="ARBA00004229"/>
    </source>
</evidence>
<feature type="chain" id="PRO_5012080169" evidence="10">
    <location>
        <begin position="17"/>
        <end position="240"/>
    </location>
</feature>
<comment type="caution">
    <text evidence="11">The sequence shown here is derived from an EMBL/GenBank/DDBJ whole genome shotgun (WGS) entry which is preliminary data.</text>
</comment>
<dbReference type="GO" id="GO:0030076">
    <property type="term" value="C:light-harvesting complex"/>
    <property type="evidence" value="ECO:0007669"/>
    <property type="project" value="UniProtKB-KW"/>
</dbReference>
<evidence type="ECO:0000313" key="12">
    <source>
        <dbReference type="Proteomes" id="UP000198406"/>
    </source>
</evidence>
<keyword evidence="4" id="KW-0150">Chloroplast</keyword>
<gene>
    <name evidence="11" type="ORF">FisN_2Lh074</name>
</gene>
<feature type="binding site" evidence="9">
    <location>
        <position position="212"/>
    </location>
    <ligand>
        <name>chlorophyll a</name>
        <dbReference type="ChEBI" id="CHEBI:58416"/>
        <label>1</label>
    </ligand>
</feature>
<feature type="binding site" evidence="9">
    <location>
        <position position="64"/>
    </location>
    <ligand>
        <name>chlorophyll a</name>
        <dbReference type="ChEBI" id="CHEBI:58416"/>
        <label>1</label>
    </ligand>
</feature>
<name>A0A1Z5JWM0_FISSO</name>
<sequence length="240" mass="25927">MKFAASILALAGSASAFTPQKLGKTSTALNSGLNGWVPDSSKMAYGLPGAVAPFEDGFDPLGLSTDKDLETIKYWREAELQHGRTAMLAVIGFLVTEEPIEIHPLFEANEKDIGPAIRHLDEVRAVSPFFFEIFAVLIGALELNRALTGWNSPSAKTVAGSGTLKEDYFPGDIDFDPLGLKPKNAEEFLALNTKELQNGRLAMLAVAGFVAQELTNGKEIFVNLGLAQDRFDPSVLPIQF</sequence>
<dbReference type="InterPro" id="IPR001344">
    <property type="entry name" value="Chloro_AB-bd_pln"/>
</dbReference>
<dbReference type="GO" id="GO:0009507">
    <property type="term" value="C:chloroplast"/>
    <property type="evidence" value="ECO:0007669"/>
    <property type="project" value="UniProtKB-SubCell"/>
</dbReference>
<dbReference type="InterPro" id="IPR022796">
    <property type="entry name" value="Chloroa_b-bind"/>
</dbReference>
<evidence type="ECO:0000256" key="7">
    <source>
        <dbReference type="ARBA" id="ARBA00023243"/>
    </source>
</evidence>
<evidence type="ECO:0000256" key="8">
    <source>
        <dbReference type="ARBA" id="ARBA00044011"/>
    </source>
</evidence>
<dbReference type="PANTHER" id="PTHR21649">
    <property type="entry name" value="CHLOROPHYLL A/B BINDING PROTEIN"/>
    <property type="match status" value="1"/>
</dbReference>
<comment type="function">
    <text evidence="1">The light-harvesting complex (LHC) functions as a light receptor, it captures and delivers excitation energy to photosystems with which it is closely associated. Energy is transferred from the carotenoid and chlorophyll C (or B) to chlorophyll A and the photosynthetic reaction centers where it is used to synthesize ATP and reducing power.</text>
</comment>
<dbReference type="AlphaFoldDB" id="A0A1Z5JWM0"/>
<comment type="subcellular location">
    <subcellularLocation>
        <location evidence="2">Plastid</location>
        <location evidence="2">Chloroplast</location>
    </subcellularLocation>
</comment>
<evidence type="ECO:0000256" key="9">
    <source>
        <dbReference type="PIRSR" id="PIRSR601344-1"/>
    </source>
</evidence>
<dbReference type="Gene3D" id="1.10.3460.10">
    <property type="entry name" value="Chlorophyll a/b binding protein domain"/>
    <property type="match status" value="1"/>
</dbReference>
<feature type="signal peptide" evidence="10">
    <location>
        <begin position="1"/>
        <end position="16"/>
    </location>
</feature>
<dbReference type="Proteomes" id="UP000198406">
    <property type="component" value="Unassembled WGS sequence"/>
</dbReference>
<keyword evidence="5" id="KW-0602">Photosynthesis</keyword>
<dbReference type="Pfam" id="PF00504">
    <property type="entry name" value="Chloroa_b-bind"/>
    <property type="match status" value="1"/>
</dbReference>
<evidence type="ECO:0000256" key="4">
    <source>
        <dbReference type="ARBA" id="ARBA00022528"/>
    </source>
</evidence>
<dbReference type="SUPFAM" id="SSF103511">
    <property type="entry name" value="Chlorophyll a-b binding protein"/>
    <property type="match status" value="1"/>
</dbReference>
<evidence type="ECO:0000256" key="1">
    <source>
        <dbReference type="ARBA" id="ARBA00004022"/>
    </source>
</evidence>
<keyword evidence="9" id="KW-0157">Chromophore</keyword>
<comment type="subunit">
    <text evidence="8">The LHC complex of chromophytic algae is composed of fucoxanthin, chlorophyll A and C bound non-covalently by fucoxanthin chlorophyll proteins (FCPs). The ratio of the pigments in LHC; fucoxanthin: chlorophyll C: chlorophyll A; (0.6-1): (0.1-0.3): (1).</text>
</comment>
<dbReference type="GO" id="GO:0009765">
    <property type="term" value="P:photosynthesis, light harvesting"/>
    <property type="evidence" value="ECO:0007669"/>
    <property type="project" value="InterPro"/>
</dbReference>
<protein>
    <submittedName>
        <fullName evidence="11">Light-harvesting complex I chlorophyll a/b binding protein 4</fullName>
    </submittedName>
</protein>
<keyword evidence="10" id="KW-0732">Signal</keyword>
<evidence type="ECO:0000256" key="5">
    <source>
        <dbReference type="ARBA" id="ARBA00022531"/>
    </source>
</evidence>
<feature type="binding site" evidence="9">
    <location>
        <position position="195"/>
    </location>
    <ligand>
        <name>chlorophyll a</name>
        <dbReference type="ChEBI" id="CHEBI:58416"/>
        <label>1</label>
    </ligand>
</feature>
<dbReference type="OrthoDB" id="185541at2759"/>
<evidence type="ECO:0000256" key="3">
    <source>
        <dbReference type="ARBA" id="ARBA00005933"/>
    </source>
</evidence>
<feature type="binding site" description="axial binding residue" evidence="9">
    <location>
        <position position="84"/>
    </location>
    <ligand>
        <name>chlorophyll b</name>
        <dbReference type="ChEBI" id="CHEBI:61721"/>
        <label>1</label>
    </ligand>
    <ligandPart>
        <name>Mg</name>
        <dbReference type="ChEBI" id="CHEBI:25107"/>
    </ligandPart>
</feature>
<comment type="similarity">
    <text evidence="3">Belongs to the fucoxanthin chlorophyll protein family.</text>
</comment>
<keyword evidence="6" id="KW-0934">Plastid</keyword>
<evidence type="ECO:0000256" key="6">
    <source>
        <dbReference type="ARBA" id="ARBA00022640"/>
    </source>
</evidence>